<protein>
    <submittedName>
        <fullName evidence="4">Serine/threonine/tyrosine kinase 1b</fullName>
    </submittedName>
</protein>
<accession>A0A3B4YKK9</accession>
<keyword evidence="2" id="KW-0067">ATP-binding</keyword>
<evidence type="ECO:0000313" key="4">
    <source>
        <dbReference type="Ensembl" id="ENSSLDP00000030167.1"/>
    </source>
</evidence>
<dbReference type="InterPro" id="IPR011009">
    <property type="entry name" value="Kinase-like_dom_sf"/>
</dbReference>
<dbReference type="GO" id="GO:0007169">
    <property type="term" value="P:cell surface receptor protein tyrosine kinase signaling pathway"/>
    <property type="evidence" value="ECO:0007669"/>
    <property type="project" value="TreeGrafter"/>
</dbReference>
<proteinExistence type="predicted"/>
<reference evidence="4" key="1">
    <citation type="submission" date="2025-08" db="UniProtKB">
        <authorList>
            <consortium name="Ensembl"/>
        </authorList>
    </citation>
    <scope>IDENTIFICATION</scope>
</reference>
<keyword evidence="5" id="KW-1185">Reference proteome</keyword>
<dbReference type="Ensembl" id="ENSSLDT00000031041.1">
    <property type="protein sequence ID" value="ENSSLDP00000030167.1"/>
    <property type="gene ID" value="ENSSLDG00000023258.1"/>
</dbReference>
<dbReference type="PANTHER" id="PTHR24416">
    <property type="entry name" value="TYROSINE-PROTEIN KINASE RECEPTOR"/>
    <property type="match status" value="1"/>
</dbReference>
<sequence>MKFDKSESSILSNISSHLLFTFDRMSSLSDADSHCKHGDTICEIRVYEQEVIIVPILLLASFLVTLVFILLLRFCPERVDRIRPQASKSASRRVLHGIDAPPGINVLEHESIALDMPSSYSTFHPPNTYSSKNPSMTVSTLSLPELPRQRLPESFNLVSPLPSAFSVRSDSSVSLYRARMENRNVVLRVLNDSADAEERHSFLGFASFLAQLGPHPFLPELLGVVSLRAPLVTVVEELENRDLLGFLWRCRQVGSMTERRIFTMAKQVASALEFLHSKDLVHGNLRAHGVLVSKEFTAKLWGLHGVYTRKNQGVTQRDDPSMKKWQAPEVLAKRPASQSSDIWSFGILLYEMATLGEAPFAEISVNELLQFHQRGKSLKKPSNCSNTLYSIIKGCCHWKDQDRPSLADVSRKLLSGEKNASDKLLKVPGTVNIERYLQEAGYGETNSYTVF</sequence>
<reference evidence="4" key="2">
    <citation type="submission" date="2025-09" db="UniProtKB">
        <authorList>
            <consortium name="Ensembl"/>
        </authorList>
    </citation>
    <scope>IDENTIFICATION</scope>
</reference>
<dbReference type="PROSITE" id="PS50011">
    <property type="entry name" value="PROTEIN_KINASE_DOM"/>
    <property type="match status" value="1"/>
</dbReference>
<dbReference type="PRINTS" id="PR00109">
    <property type="entry name" value="TYRKINASE"/>
</dbReference>
<evidence type="ECO:0000259" key="3">
    <source>
        <dbReference type="PROSITE" id="PS50011"/>
    </source>
</evidence>
<dbReference type="PANTHER" id="PTHR24416:SF631">
    <property type="entry name" value="SERINE_THREONINE_TYROSINE KINASE 1"/>
    <property type="match status" value="1"/>
</dbReference>
<dbReference type="AlphaFoldDB" id="A0A3B4YKK9"/>
<dbReference type="GeneTree" id="ENSGT00940000157871"/>
<evidence type="ECO:0000256" key="1">
    <source>
        <dbReference type="ARBA" id="ARBA00022741"/>
    </source>
</evidence>
<evidence type="ECO:0000313" key="5">
    <source>
        <dbReference type="Proteomes" id="UP000261360"/>
    </source>
</evidence>
<dbReference type="GO" id="GO:0005886">
    <property type="term" value="C:plasma membrane"/>
    <property type="evidence" value="ECO:0007669"/>
    <property type="project" value="TreeGrafter"/>
</dbReference>
<dbReference type="GO" id="GO:0004714">
    <property type="term" value="F:transmembrane receptor protein tyrosine kinase activity"/>
    <property type="evidence" value="ECO:0007669"/>
    <property type="project" value="TreeGrafter"/>
</dbReference>
<dbReference type="InterPro" id="IPR050122">
    <property type="entry name" value="RTK"/>
</dbReference>
<dbReference type="SUPFAM" id="SSF56112">
    <property type="entry name" value="Protein kinase-like (PK-like)"/>
    <property type="match status" value="1"/>
</dbReference>
<dbReference type="GO" id="GO:0043235">
    <property type="term" value="C:receptor complex"/>
    <property type="evidence" value="ECO:0007669"/>
    <property type="project" value="TreeGrafter"/>
</dbReference>
<dbReference type="InterPro" id="IPR000719">
    <property type="entry name" value="Prot_kinase_dom"/>
</dbReference>
<organism evidence="4 5">
    <name type="scientific">Seriola lalandi dorsalis</name>
    <dbReference type="NCBI Taxonomy" id="1841481"/>
    <lineage>
        <taxon>Eukaryota</taxon>
        <taxon>Metazoa</taxon>
        <taxon>Chordata</taxon>
        <taxon>Craniata</taxon>
        <taxon>Vertebrata</taxon>
        <taxon>Euteleostomi</taxon>
        <taxon>Actinopterygii</taxon>
        <taxon>Neopterygii</taxon>
        <taxon>Teleostei</taxon>
        <taxon>Neoteleostei</taxon>
        <taxon>Acanthomorphata</taxon>
        <taxon>Carangaria</taxon>
        <taxon>Carangiformes</taxon>
        <taxon>Carangidae</taxon>
        <taxon>Seriola</taxon>
    </lineage>
</organism>
<dbReference type="Gene3D" id="1.10.510.10">
    <property type="entry name" value="Transferase(Phosphotransferase) domain 1"/>
    <property type="match status" value="1"/>
</dbReference>
<dbReference type="Proteomes" id="UP000261360">
    <property type="component" value="Unplaced"/>
</dbReference>
<keyword evidence="1" id="KW-0547">Nucleotide-binding</keyword>
<name>A0A3B4YKK9_SERLL</name>
<dbReference type="InterPro" id="IPR001245">
    <property type="entry name" value="Ser-Thr/Tyr_kinase_cat_dom"/>
</dbReference>
<feature type="domain" description="Protein kinase" evidence="3">
    <location>
        <begin position="161"/>
        <end position="414"/>
    </location>
</feature>
<dbReference type="Pfam" id="PF07714">
    <property type="entry name" value="PK_Tyr_Ser-Thr"/>
    <property type="match status" value="1"/>
</dbReference>
<dbReference type="GO" id="GO:0005524">
    <property type="term" value="F:ATP binding"/>
    <property type="evidence" value="ECO:0007669"/>
    <property type="project" value="UniProtKB-KW"/>
</dbReference>
<evidence type="ECO:0000256" key="2">
    <source>
        <dbReference type="ARBA" id="ARBA00022840"/>
    </source>
</evidence>